<dbReference type="AlphaFoldDB" id="A0A090AF39"/>
<dbReference type="InterPro" id="IPR018739">
    <property type="entry name" value="DUF2281"/>
</dbReference>
<protein>
    <recommendedName>
        <fullName evidence="1">DUF2281 domain-containing protein</fullName>
    </recommendedName>
</protein>
<dbReference type="HOGENOM" id="CLU_163140_9_2_6"/>
<proteinExistence type="predicted"/>
<dbReference type="Proteomes" id="UP000031623">
    <property type="component" value="Chromosome"/>
</dbReference>
<organism evidence="2 3">
    <name type="scientific">Thioploca ingrica</name>
    <dbReference type="NCBI Taxonomy" id="40754"/>
    <lineage>
        <taxon>Bacteria</taxon>
        <taxon>Pseudomonadati</taxon>
        <taxon>Pseudomonadota</taxon>
        <taxon>Gammaproteobacteria</taxon>
        <taxon>Thiotrichales</taxon>
        <taxon>Thiotrichaceae</taxon>
        <taxon>Thioploca</taxon>
    </lineage>
</organism>
<feature type="domain" description="DUF2281" evidence="1">
    <location>
        <begin position="7"/>
        <end position="71"/>
    </location>
</feature>
<sequence length="73" mass="8652">MMTEKLIYSQLSQLPDSLKQEVFDYIEFLVQKQVNQTQQKNYPKKRIFGSAKGKYQLAADFDESLDDFKDYMS</sequence>
<name>A0A090AF39_9GAMM</name>
<gene>
    <name evidence="2" type="ORF">THII_2386</name>
</gene>
<dbReference type="STRING" id="40754.THII_2386"/>
<evidence type="ECO:0000259" key="1">
    <source>
        <dbReference type="Pfam" id="PF10047"/>
    </source>
</evidence>
<reference evidence="2 3" key="1">
    <citation type="journal article" date="2014" name="ISME J.">
        <title>Ecophysiology of Thioploca ingrica as revealed by the complete genome sequence supplemented with proteomic evidence.</title>
        <authorList>
            <person name="Kojima H."/>
            <person name="Ogura Y."/>
            <person name="Yamamoto N."/>
            <person name="Togashi T."/>
            <person name="Mori H."/>
            <person name="Watanabe T."/>
            <person name="Nemoto F."/>
            <person name="Kurokawa K."/>
            <person name="Hayashi T."/>
            <person name="Fukui M."/>
        </authorList>
    </citation>
    <scope>NUCLEOTIDE SEQUENCE [LARGE SCALE GENOMIC DNA]</scope>
</reference>
<dbReference type="EMBL" id="AP014633">
    <property type="protein sequence ID" value="BAP56683.1"/>
    <property type="molecule type" value="Genomic_DNA"/>
</dbReference>
<dbReference type="Pfam" id="PF10047">
    <property type="entry name" value="DUF2281"/>
    <property type="match status" value="1"/>
</dbReference>
<evidence type="ECO:0000313" key="3">
    <source>
        <dbReference type="Proteomes" id="UP000031623"/>
    </source>
</evidence>
<accession>A0A090AF39</accession>
<dbReference type="KEGG" id="tig:THII_2386"/>
<keyword evidence="3" id="KW-1185">Reference proteome</keyword>
<evidence type="ECO:0000313" key="2">
    <source>
        <dbReference type="EMBL" id="BAP56683.1"/>
    </source>
</evidence>